<evidence type="ECO:0000313" key="2">
    <source>
        <dbReference type="EMBL" id="KAK5612787.1"/>
    </source>
</evidence>
<keyword evidence="3" id="KW-1185">Reference proteome</keyword>
<feature type="region of interest" description="Disordered" evidence="1">
    <location>
        <begin position="69"/>
        <end position="97"/>
    </location>
</feature>
<organism evidence="2 3">
    <name type="scientific">Crenichthys baileyi</name>
    <name type="common">White River springfish</name>
    <dbReference type="NCBI Taxonomy" id="28760"/>
    <lineage>
        <taxon>Eukaryota</taxon>
        <taxon>Metazoa</taxon>
        <taxon>Chordata</taxon>
        <taxon>Craniata</taxon>
        <taxon>Vertebrata</taxon>
        <taxon>Euteleostomi</taxon>
        <taxon>Actinopterygii</taxon>
        <taxon>Neopterygii</taxon>
        <taxon>Teleostei</taxon>
        <taxon>Neoteleostei</taxon>
        <taxon>Acanthomorphata</taxon>
        <taxon>Ovalentaria</taxon>
        <taxon>Atherinomorphae</taxon>
        <taxon>Cyprinodontiformes</taxon>
        <taxon>Goodeidae</taxon>
        <taxon>Crenichthys</taxon>
    </lineage>
</organism>
<sequence length="97" mass="10523">MSGYSSGQRNTPPGVLQHRPNDGTTQMAGDDRQLLKDLAIQKITSMLAEELVVVKDLSRDVQFIKKELAEGNMTPGGTREPATASPMLPFQLPIASE</sequence>
<gene>
    <name evidence="2" type="ORF">CRENBAI_007157</name>
</gene>
<dbReference type="EMBL" id="JAHHUM010001309">
    <property type="protein sequence ID" value="KAK5612787.1"/>
    <property type="molecule type" value="Genomic_DNA"/>
</dbReference>
<evidence type="ECO:0000313" key="3">
    <source>
        <dbReference type="Proteomes" id="UP001311232"/>
    </source>
</evidence>
<protein>
    <submittedName>
        <fullName evidence="2">Uncharacterized protein</fullName>
    </submittedName>
</protein>
<proteinExistence type="predicted"/>
<reference evidence="2 3" key="1">
    <citation type="submission" date="2021-06" db="EMBL/GenBank/DDBJ databases">
        <authorList>
            <person name="Palmer J.M."/>
        </authorList>
    </citation>
    <scope>NUCLEOTIDE SEQUENCE [LARGE SCALE GENOMIC DNA]</scope>
    <source>
        <strain evidence="2 3">MEX-2019</strain>
        <tissue evidence="2">Muscle</tissue>
    </source>
</reference>
<evidence type="ECO:0000256" key="1">
    <source>
        <dbReference type="SAM" id="MobiDB-lite"/>
    </source>
</evidence>
<dbReference type="Proteomes" id="UP001311232">
    <property type="component" value="Unassembled WGS sequence"/>
</dbReference>
<feature type="region of interest" description="Disordered" evidence="1">
    <location>
        <begin position="1"/>
        <end position="30"/>
    </location>
</feature>
<feature type="compositionally biased region" description="Polar residues" evidence="1">
    <location>
        <begin position="1"/>
        <end position="11"/>
    </location>
</feature>
<comment type="caution">
    <text evidence="2">The sequence shown here is derived from an EMBL/GenBank/DDBJ whole genome shotgun (WGS) entry which is preliminary data.</text>
</comment>
<accession>A0AAV9RV34</accession>
<name>A0AAV9RV34_9TELE</name>
<dbReference type="AlphaFoldDB" id="A0AAV9RV34"/>